<keyword evidence="6 18" id="KW-0560">Oxidoreductase</keyword>
<keyword evidence="8" id="KW-1207">Sterol metabolism</keyword>
<evidence type="ECO:0000256" key="3">
    <source>
        <dbReference type="ARBA" id="ARBA00022548"/>
    </source>
</evidence>
<keyword evidence="19" id="KW-1185">Reference proteome</keyword>
<protein>
    <recommendedName>
        <fullName evidence="14">Cholesterol oxidase</fullName>
        <ecNumber evidence="13">1.1.3.6</ecNumber>
        <ecNumber evidence="11">5.3.3.1</ecNumber>
    </recommendedName>
    <alternativeName>
        <fullName evidence="15">Cholesterol isomerase</fullName>
    </alternativeName>
</protein>
<dbReference type="EC" id="1.1.3.6" evidence="13"/>
<reference evidence="18 19" key="1">
    <citation type="submission" date="2020-08" db="EMBL/GenBank/DDBJ databases">
        <title>Genomic Encyclopedia of Type Strains, Phase III (KMG-III): the genomes of soil and plant-associated and newly described type strains.</title>
        <authorList>
            <person name="Whitman W."/>
        </authorList>
    </citation>
    <scope>NUCLEOTIDE SEQUENCE [LARGE SCALE GENOMIC DNA]</scope>
    <source>
        <strain evidence="18 19">CECT 3303</strain>
    </source>
</reference>
<dbReference type="RefSeq" id="WP_184941827.1">
    <property type="nucleotide sequence ID" value="NZ_BAAAWZ010000001.1"/>
</dbReference>
<proteinExistence type="inferred from homology"/>
<evidence type="ECO:0000256" key="13">
    <source>
        <dbReference type="ARBA" id="ARBA00049723"/>
    </source>
</evidence>
<evidence type="ECO:0000256" key="8">
    <source>
        <dbReference type="ARBA" id="ARBA00023166"/>
    </source>
</evidence>
<keyword evidence="3" id="KW-0153">Cholesterol metabolism</keyword>
<evidence type="ECO:0000256" key="2">
    <source>
        <dbReference type="ARBA" id="ARBA00010790"/>
    </source>
</evidence>
<dbReference type="AlphaFoldDB" id="A0A841D014"/>
<dbReference type="InterPro" id="IPR052542">
    <property type="entry name" value="Cholesterol_Oxidase"/>
</dbReference>
<evidence type="ECO:0000256" key="9">
    <source>
        <dbReference type="ARBA" id="ARBA00023221"/>
    </source>
</evidence>
<organism evidence="18 19">
    <name type="scientific">Planomonospora venezuelensis</name>
    <dbReference type="NCBI Taxonomy" id="1999"/>
    <lineage>
        <taxon>Bacteria</taxon>
        <taxon>Bacillati</taxon>
        <taxon>Actinomycetota</taxon>
        <taxon>Actinomycetes</taxon>
        <taxon>Streptosporangiales</taxon>
        <taxon>Streptosporangiaceae</taxon>
        <taxon>Planomonospora</taxon>
    </lineage>
</organism>
<keyword evidence="4" id="KW-0285">Flavoprotein</keyword>
<feature type="region of interest" description="Disordered" evidence="16">
    <location>
        <begin position="575"/>
        <end position="596"/>
    </location>
</feature>
<evidence type="ECO:0000256" key="11">
    <source>
        <dbReference type="ARBA" id="ARBA00038856"/>
    </source>
</evidence>
<evidence type="ECO:0000256" key="7">
    <source>
        <dbReference type="ARBA" id="ARBA00023098"/>
    </source>
</evidence>
<comment type="similarity">
    <text evidence="2">Belongs to the GMC oxidoreductase family.</text>
</comment>
<name>A0A841D014_PLAVE</name>
<evidence type="ECO:0000313" key="19">
    <source>
        <dbReference type="Proteomes" id="UP000562352"/>
    </source>
</evidence>
<sequence>MNDHGRHQGTFPGAEHVDAIVVGSGFGGAVAAYRLAEAGRRVVVLERGKPYPPGSFPRTPAAMARNLWDPSEGLHGLFDLWSFRGTGAVVSSGLGGGSLIYANVLLRKPEHWFVRESPLPGGGYEHWPVTRADLDPHYDAVERMLQAQRYPFGLPPYDATAKTRAMREAAGRLGLEWELPPLAVAFAPEPGARPLPGLPVPDPPYGNLHGLPRTTCRLRGECDLGCNDGAKNSLDHTYLSAAEHAGADIRTLHEVRGLAPAPGGGYVVRYVVHDPRDEGRRTPTRRLPLRTITCDRLVLAAGTLGTTYLLLTNRSAFPGMSRRLGARFSGNGDLLTTVLRARDDAGGHRPLEGSRGPVITSAIRVPDALDSGRRVPGRRGFYVQDAGYPPMVEWLAEFAGVPGQFRRAAFFLLGRLRAVLTRSPQTRINAELAALLGDGHLSDGSLGLLGMGRDVPDGVMRLRRGYLDVDWTTRTSMAFFTGMRATMQDIARVLRAGYRDSPLWLARRVITVHPLGGAPMGRHPGEGVVDGYGQVFGYPGLHVLDGAALPGPVGANPALTIAALSDRACDRILEAPAARPGRTGTAAAPAPAPAARTVSREATGLSFTEEMHGHVTLGAADPAEGERLGRANGHRLMFRLTVTVDDGERFVADAGHEAAMTGWVSCDELGGEHLPVQAGWFNLFVREEDPACRRMRYRLHFADAGGNPLTLVGWKDVRDDPGADAWRDTSTLYVRVLEGHTGPAGDGGARVVAAGVLAIRLPDLLRMLATFRTRGPDGPACLARFGGLFLGELWEVYHELAGRVRVP</sequence>
<evidence type="ECO:0000256" key="16">
    <source>
        <dbReference type="SAM" id="MobiDB-lite"/>
    </source>
</evidence>
<dbReference type="Pfam" id="PF13450">
    <property type="entry name" value="NAD_binding_8"/>
    <property type="match status" value="1"/>
</dbReference>
<evidence type="ECO:0000256" key="15">
    <source>
        <dbReference type="ARBA" id="ARBA00049778"/>
    </source>
</evidence>
<evidence type="ECO:0000313" key="18">
    <source>
        <dbReference type="EMBL" id="MBB5963581.1"/>
    </source>
</evidence>
<keyword evidence="5" id="KW-0274">FAD</keyword>
<comment type="pathway">
    <text evidence="12">Steroid metabolism; cholesterol degradation.</text>
</comment>
<evidence type="ECO:0000256" key="5">
    <source>
        <dbReference type="ARBA" id="ARBA00022827"/>
    </source>
</evidence>
<evidence type="ECO:0000256" key="1">
    <source>
        <dbReference type="ARBA" id="ARBA00001974"/>
    </source>
</evidence>
<keyword evidence="10" id="KW-0413">Isomerase</keyword>
<keyword evidence="9" id="KW-0753">Steroid metabolism</keyword>
<keyword evidence="7" id="KW-0443">Lipid metabolism</keyword>
<dbReference type="Pfam" id="PF05199">
    <property type="entry name" value="GMC_oxred_C"/>
    <property type="match status" value="1"/>
</dbReference>
<evidence type="ECO:0000256" key="6">
    <source>
        <dbReference type="ARBA" id="ARBA00023002"/>
    </source>
</evidence>
<dbReference type="InterPro" id="IPR036188">
    <property type="entry name" value="FAD/NAD-bd_sf"/>
</dbReference>
<evidence type="ECO:0000256" key="10">
    <source>
        <dbReference type="ARBA" id="ARBA00023235"/>
    </source>
</evidence>
<dbReference type="Gene3D" id="3.50.50.60">
    <property type="entry name" value="FAD/NAD(P)-binding domain"/>
    <property type="match status" value="3"/>
</dbReference>
<gene>
    <name evidence="18" type="ORF">FHS22_002861</name>
</gene>
<dbReference type="GO" id="GO:0008203">
    <property type="term" value="P:cholesterol metabolic process"/>
    <property type="evidence" value="ECO:0007669"/>
    <property type="project" value="UniProtKB-KW"/>
</dbReference>
<dbReference type="GO" id="GO:0016995">
    <property type="term" value="F:cholesterol oxidase activity"/>
    <property type="evidence" value="ECO:0007669"/>
    <property type="project" value="UniProtKB-EC"/>
</dbReference>
<evidence type="ECO:0000259" key="17">
    <source>
        <dbReference type="Pfam" id="PF05199"/>
    </source>
</evidence>
<evidence type="ECO:0000256" key="4">
    <source>
        <dbReference type="ARBA" id="ARBA00022630"/>
    </source>
</evidence>
<comment type="caution">
    <text evidence="18">The sequence shown here is derived from an EMBL/GenBank/DDBJ whole genome shotgun (WGS) entry which is preliminary data.</text>
</comment>
<dbReference type="GO" id="GO:0004769">
    <property type="term" value="F:steroid Delta-isomerase activity"/>
    <property type="evidence" value="ECO:0007669"/>
    <property type="project" value="UniProtKB-EC"/>
</dbReference>
<dbReference type="SUPFAM" id="SSF51905">
    <property type="entry name" value="FAD/NAD(P)-binding domain"/>
    <property type="match status" value="1"/>
</dbReference>
<comment type="cofactor">
    <cofactor evidence="1">
        <name>FAD</name>
        <dbReference type="ChEBI" id="CHEBI:57692"/>
    </cofactor>
</comment>
<dbReference type="InterPro" id="IPR007867">
    <property type="entry name" value="GMC_OxRtase_C"/>
</dbReference>
<accession>A0A841D014</accession>
<dbReference type="Proteomes" id="UP000562352">
    <property type="component" value="Unassembled WGS sequence"/>
</dbReference>
<dbReference type="EMBL" id="JACHJJ010000008">
    <property type="protein sequence ID" value="MBB5963581.1"/>
    <property type="molecule type" value="Genomic_DNA"/>
</dbReference>
<dbReference type="EC" id="5.3.3.1" evidence="11"/>
<dbReference type="PANTHER" id="PTHR47470:SF1">
    <property type="entry name" value="FAD-DEPENDENT OXIDOREDUCTASE 2 FAD BINDING DOMAIN-CONTAINING PROTEIN"/>
    <property type="match status" value="1"/>
</dbReference>
<evidence type="ECO:0000256" key="14">
    <source>
        <dbReference type="ARBA" id="ARBA00049744"/>
    </source>
</evidence>
<evidence type="ECO:0000256" key="12">
    <source>
        <dbReference type="ARBA" id="ARBA00049645"/>
    </source>
</evidence>
<feature type="domain" description="Glucose-methanol-choline oxidoreductase C-terminal" evidence="17">
    <location>
        <begin position="506"/>
        <end position="564"/>
    </location>
</feature>
<dbReference type="PANTHER" id="PTHR47470">
    <property type="entry name" value="CHOLESTEROL OXIDASE"/>
    <property type="match status" value="1"/>
</dbReference>